<protein>
    <recommendedName>
        <fullName evidence="4">Bys1 family protein</fullName>
    </recommendedName>
</protein>
<dbReference type="AlphaFoldDB" id="A0A1J9Q4V3"/>
<comment type="caution">
    <text evidence="2">The sequence shown here is derived from an EMBL/GenBank/DDBJ whole genome shotgun (WGS) entry which is preliminary data.</text>
</comment>
<name>A0A1J9Q4V3_9EURO</name>
<dbReference type="InterPro" id="IPR006771">
    <property type="entry name" value="CetA-like"/>
</dbReference>
<reference evidence="2 3" key="1">
    <citation type="submission" date="2015-08" db="EMBL/GenBank/DDBJ databases">
        <title>Emmonsia species relationships and genome sequence.</title>
        <authorList>
            <person name="Cuomo C.A."/>
            <person name="Schwartz I.S."/>
            <person name="Kenyon C."/>
            <person name="De Hoog G.S."/>
            <person name="Govender N.P."/>
            <person name="Botha A."/>
            <person name="Moreno L."/>
            <person name="De Vries M."/>
            <person name="Munoz J.F."/>
            <person name="Stielow J.B."/>
        </authorList>
    </citation>
    <scope>NUCLEOTIDE SEQUENCE [LARGE SCALE GENOMIC DNA]</scope>
    <source>
        <strain evidence="2 3">EI222</strain>
    </source>
</reference>
<gene>
    <name evidence="2" type="ORF">ACJ73_05507</name>
</gene>
<dbReference type="OrthoDB" id="3682664at2759"/>
<accession>A0A1J9Q4V3</accession>
<proteinExistence type="predicted"/>
<dbReference type="Proteomes" id="UP000242791">
    <property type="component" value="Unassembled WGS sequence"/>
</dbReference>
<dbReference type="EMBL" id="LGTZ01000869">
    <property type="protein sequence ID" value="OJD23138.1"/>
    <property type="molecule type" value="Genomic_DNA"/>
</dbReference>
<evidence type="ECO:0000256" key="1">
    <source>
        <dbReference type="SAM" id="SignalP"/>
    </source>
</evidence>
<dbReference type="VEuPathDB" id="FungiDB:ACJ73_05507"/>
<feature type="chain" id="PRO_5012476052" description="Bys1 family protein" evidence="1">
    <location>
        <begin position="21"/>
        <end position="157"/>
    </location>
</feature>
<dbReference type="PANTHER" id="PTHR36195">
    <property type="entry name" value="DOMAIN PROTEIN, PUTATIVE (AFU_ORTHOLOGUE AFUA_5G01990)-RELATED-RELATED"/>
    <property type="match status" value="1"/>
</dbReference>
<dbReference type="STRING" id="1658174.A0A1J9Q4V3"/>
<evidence type="ECO:0000313" key="3">
    <source>
        <dbReference type="Proteomes" id="UP000242791"/>
    </source>
</evidence>
<keyword evidence="1" id="KW-0732">Signal</keyword>
<sequence length="157" mass="16881">MRLSSAFVGALAALAPAVQAVGNAIVLNDCPFDVYLNSVGSEIGPEQHLKAKGGRYHEPFRRDPLSGGIALKLTLKPGGLLEGAPQTVFAYNLNKGRIWYDLSDVFGDPFAGYPLEVRPSDPKCPVLFWPFGIPPGQSQVRNCQPSSDIVLTLCVEV</sequence>
<organism evidence="2 3">
    <name type="scientific">Blastomyces percursus</name>
    <dbReference type="NCBI Taxonomy" id="1658174"/>
    <lineage>
        <taxon>Eukaryota</taxon>
        <taxon>Fungi</taxon>
        <taxon>Dikarya</taxon>
        <taxon>Ascomycota</taxon>
        <taxon>Pezizomycotina</taxon>
        <taxon>Eurotiomycetes</taxon>
        <taxon>Eurotiomycetidae</taxon>
        <taxon>Onygenales</taxon>
        <taxon>Ajellomycetaceae</taxon>
        <taxon>Blastomyces</taxon>
    </lineage>
</organism>
<dbReference type="PANTHER" id="PTHR36195:SF4">
    <property type="entry name" value="DOMAIN PROTEIN, PUTATIVE (AFU_ORTHOLOGUE AFUA_5G01990)-RELATED"/>
    <property type="match status" value="1"/>
</dbReference>
<feature type="signal peptide" evidence="1">
    <location>
        <begin position="1"/>
        <end position="20"/>
    </location>
</feature>
<keyword evidence="3" id="KW-1185">Reference proteome</keyword>
<dbReference type="Pfam" id="PF04681">
    <property type="entry name" value="Bys1"/>
    <property type="match status" value="1"/>
</dbReference>
<evidence type="ECO:0008006" key="4">
    <source>
        <dbReference type="Google" id="ProtNLM"/>
    </source>
</evidence>
<evidence type="ECO:0000313" key="2">
    <source>
        <dbReference type="EMBL" id="OJD23138.1"/>
    </source>
</evidence>